<evidence type="ECO:0000313" key="2">
    <source>
        <dbReference type="Proteomes" id="UP000316291"/>
    </source>
</evidence>
<dbReference type="AlphaFoldDB" id="A0A562QCY6"/>
<dbReference type="Proteomes" id="UP000316291">
    <property type="component" value="Unassembled WGS sequence"/>
</dbReference>
<name>A0A562QCY6_9BRAD</name>
<evidence type="ECO:0000313" key="1">
    <source>
        <dbReference type="EMBL" id="TWI54569.1"/>
    </source>
</evidence>
<dbReference type="RefSeq" id="WP_018648597.1">
    <property type="nucleotide sequence ID" value="NZ_VLLA01000069.1"/>
</dbReference>
<protein>
    <submittedName>
        <fullName evidence="1">Uncharacterized protein</fullName>
    </submittedName>
</protein>
<dbReference type="EMBL" id="VLLA01000069">
    <property type="protein sequence ID" value="TWI54569.1"/>
    <property type="molecule type" value="Genomic_DNA"/>
</dbReference>
<sequence length="143" mass="16780">MDKLTLNYVWERIPVVLRRTGRGQRLRVRLPFAEANRQWLQNDRRTSPIWIAGKKYWELPKAWFNDFIERSLAEYGKVYVIQPYREQEKCSPACQNATGHECQCSCMGLYHGAGNDGSWFEVSDTFAARWGEQELACRLMTAR</sequence>
<reference evidence="1 2" key="1">
    <citation type="journal article" date="2015" name="Stand. Genomic Sci.">
        <title>Genomic Encyclopedia of Bacterial and Archaeal Type Strains, Phase III: the genomes of soil and plant-associated and newly described type strains.</title>
        <authorList>
            <person name="Whitman W.B."/>
            <person name="Woyke T."/>
            <person name="Klenk H.P."/>
            <person name="Zhou Y."/>
            <person name="Lilburn T.G."/>
            <person name="Beck B.J."/>
            <person name="De Vos P."/>
            <person name="Vandamme P."/>
            <person name="Eisen J.A."/>
            <person name="Garrity G."/>
            <person name="Hugenholtz P."/>
            <person name="Kyrpides N.C."/>
        </authorList>
    </citation>
    <scope>NUCLEOTIDE SEQUENCE [LARGE SCALE GENOMIC DNA]</scope>
    <source>
        <strain evidence="1 2">CGMCC 1.10948</strain>
    </source>
</reference>
<keyword evidence="2" id="KW-1185">Reference proteome</keyword>
<gene>
    <name evidence="1" type="ORF">IQ16_08651</name>
</gene>
<accession>A0A562QCY6</accession>
<comment type="caution">
    <text evidence="1">The sequence shown here is derived from an EMBL/GenBank/DDBJ whole genome shotgun (WGS) entry which is preliminary data.</text>
</comment>
<dbReference type="OrthoDB" id="581550at2"/>
<proteinExistence type="predicted"/>
<dbReference type="GeneID" id="46489062"/>
<organism evidence="1 2">
    <name type="scientific">Bradyrhizobium huanghuaihaiense</name>
    <dbReference type="NCBI Taxonomy" id="990078"/>
    <lineage>
        <taxon>Bacteria</taxon>
        <taxon>Pseudomonadati</taxon>
        <taxon>Pseudomonadota</taxon>
        <taxon>Alphaproteobacteria</taxon>
        <taxon>Hyphomicrobiales</taxon>
        <taxon>Nitrobacteraceae</taxon>
        <taxon>Bradyrhizobium</taxon>
    </lineage>
</organism>